<dbReference type="EMBL" id="JANBPG010000615">
    <property type="protein sequence ID" value="KAJ1895037.1"/>
    <property type="molecule type" value="Genomic_DNA"/>
</dbReference>
<feature type="non-terminal residue" evidence="1">
    <location>
        <position position="1"/>
    </location>
</feature>
<evidence type="ECO:0000313" key="1">
    <source>
        <dbReference type="EMBL" id="KAJ1895037.1"/>
    </source>
</evidence>
<keyword evidence="2" id="KW-1185">Reference proteome</keyword>
<gene>
    <name evidence="1" type="primary">GUF1_2</name>
    <name evidence="1" type="ORF">LPJ66_004832</name>
</gene>
<evidence type="ECO:0000313" key="2">
    <source>
        <dbReference type="Proteomes" id="UP001150581"/>
    </source>
</evidence>
<protein>
    <submittedName>
        <fullName evidence="1">Translation factor guf1 mitochondrial</fullName>
    </submittedName>
</protein>
<comment type="caution">
    <text evidence="1">The sequence shown here is derived from an EMBL/GenBank/DDBJ whole genome shotgun (WGS) entry which is preliminary data.</text>
</comment>
<sequence>VGQVGYIVCNMKSIAEAHVGDTFYREKHPVEALPGFVPAKSMVFAGIFPIDTGEFDSLKESIQKLTLNDSSVSVHKETSAALGQGWRLGFLGTLHMDVFRQRLEEEYDASVLITAPTVPYQIKYRDGVTKFIRTPADFPDAATIQDFVESTLEPYVAATLIFPEQYLGHMLELCTTHRGDIQNHTFIDETRVILKCRIPMAEIVTDFFDKLKSKSQGFASFDYEESGYDKSDLVKMEVMLNGESVDALAAVMHKTSVVTVGRDIAKRLKEVIRRQLFDIIIQTAANGKVVARETVKQLRKNVTAKCYGGDITRKMKLLNKQKEGKKRMKKIGKVELPQEAFLSIMTKSQD</sequence>
<accession>A0ACC1IGF5</accession>
<organism evidence="1 2">
    <name type="scientific">Kickxella alabastrina</name>
    <dbReference type="NCBI Taxonomy" id="61397"/>
    <lineage>
        <taxon>Eukaryota</taxon>
        <taxon>Fungi</taxon>
        <taxon>Fungi incertae sedis</taxon>
        <taxon>Zoopagomycota</taxon>
        <taxon>Kickxellomycotina</taxon>
        <taxon>Kickxellomycetes</taxon>
        <taxon>Kickxellales</taxon>
        <taxon>Kickxellaceae</taxon>
        <taxon>Kickxella</taxon>
    </lineage>
</organism>
<dbReference type="Proteomes" id="UP001150581">
    <property type="component" value="Unassembled WGS sequence"/>
</dbReference>
<name>A0ACC1IGF5_9FUNG</name>
<reference evidence="1" key="1">
    <citation type="submission" date="2022-07" db="EMBL/GenBank/DDBJ databases">
        <title>Phylogenomic reconstructions and comparative analyses of Kickxellomycotina fungi.</title>
        <authorList>
            <person name="Reynolds N.K."/>
            <person name="Stajich J.E."/>
            <person name="Barry K."/>
            <person name="Grigoriev I.V."/>
            <person name="Crous P."/>
            <person name="Smith M.E."/>
        </authorList>
    </citation>
    <scope>NUCLEOTIDE SEQUENCE</scope>
    <source>
        <strain evidence="1">Benny 63K</strain>
    </source>
</reference>
<proteinExistence type="predicted"/>